<evidence type="ECO:0000259" key="4">
    <source>
        <dbReference type="PROSITE" id="PS50977"/>
    </source>
</evidence>
<feature type="region of interest" description="Disordered" evidence="3">
    <location>
        <begin position="1"/>
        <end position="22"/>
    </location>
</feature>
<proteinExistence type="predicted"/>
<dbReference type="SUPFAM" id="SSF46689">
    <property type="entry name" value="Homeodomain-like"/>
    <property type="match status" value="1"/>
</dbReference>
<organism evidence="5 6">
    <name type="scientific">Mojavia pulchra JT2-VF2</name>
    <dbReference type="NCBI Taxonomy" id="287848"/>
    <lineage>
        <taxon>Bacteria</taxon>
        <taxon>Bacillati</taxon>
        <taxon>Cyanobacteriota</taxon>
        <taxon>Cyanophyceae</taxon>
        <taxon>Nostocales</taxon>
        <taxon>Nostocaceae</taxon>
    </lineage>
</organism>
<sequence>MVTDNFPKPVNTRRQPKQARSQERVRDILGVAEQLFIELGYDQTTTRAIAARADIPVGSLYQFFPDKKAILKAWANHYFEQEYQLFVQLHSELAEAPIEVYVDRMVGAFDQFATDHPGYRAVLEQLIDLMIAADISTLDNYDSQILKELAHFLKQRNPSLNIGKCELIATTIVKVVNELLWLSLTRAQVFREQILAETKTLVTAYLQTYQI</sequence>
<feature type="domain" description="HTH tetR-type" evidence="4">
    <location>
        <begin position="22"/>
        <end position="82"/>
    </location>
</feature>
<gene>
    <name evidence="5" type="ORF">KME32_14180</name>
</gene>
<accession>A0A951PZ18</accession>
<dbReference type="InterPro" id="IPR050109">
    <property type="entry name" value="HTH-type_TetR-like_transc_reg"/>
</dbReference>
<evidence type="ECO:0000256" key="1">
    <source>
        <dbReference type="ARBA" id="ARBA00023125"/>
    </source>
</evidence>
<dbReference type="EMBL" id="JAHHHN010000007">
    <property type="protein sequence ID" value="MBW4562271.1"/>
    <property type="molecule type" value="Genomic_DNA"/>
</dbReference>
<reference evidence="5" key="1">
    <citation type="submission" date="2021-05" db="EMBL/GenBank/DDBJ databases">
        <authorList>
            <person name="Pietrasiak N."/>
            <person name="Ward R."/>
            <person name="Stajich J.E."/>
            <person name="Kurbessoian T."/>
        </authorList>
    </citation>
    <scope>NUCLEOTIDE SEQUENCE</scope>
    <source>
        <strain evidence="5">JT2-VF2</strain>
    </source>
</reference>
<dbReference type="GO" id="GO:0000976">
    <property type="term" value="F:transcription cis-regulatory region binding"/>
    <property type="evidence" value="ECO:0007669"/>
    <property type="project" value="TreeGrafter"/>
</dbReference>
<dbReference type="Pfam" id="PF17918">
    <property type="entry name" value="TetR_C_15"/>
    <property type="match status" value="1"/>
</dbReference>
<dbReference type="Proteomes" id="UP000715781">
    <property type="component" value="Unassembled WGS sequence"/>
</dbReference>
<protein>
    <submittedName>
        <fullName evidence="5">TetR/AcrR family transcriptional regulator</fullName>
    </submittedName>
</protein>
<dbReference type="InterPro" id="IPR001647">
    <property type="entry name" value="HTH_TetR"/>
</dbReference>
<evidence type="ECO:0000313" key="6">
    <source>
        <dbReference type="Proteomes" id="UP000715781"/>
    </source>
</evidence>
<dbReference type="PRINTS" id="PR00455">
    <property type="entry name" value="HTHTETR"/>
</dbReference>
<dbReference type="PROSITE" id="PS50977">
    <property type="entry name" value="HTH_TETR_2"/>
    <property type="match status" value="1"/>
</dbReference>
<keyword evidence="1 2" id="KW-0238">DNA-binding</keyword>
<dbReference type="InterPro" id="IPR041669">
    <property type="entry name" value="TetR_C_15"/>
</dbReference>
<dbReference type="Gene3D" id="1.10.357.10">
    <property type="entry name" value="Tetracycline Repressor, domain 2"/>
    <property type="match status" value="1"/>
</dbReference>
<evidence type="ECO:0000256" key="3">
    <source>
        <dbReference type="SAM" id="MobiDB-lite"/>
    </source>
</evidence>
<dbReference type="Pfam" id="PF00440">
    <property type="entry name" value="TetR_N"/>
    <property type="match status" value="1"/>
</dbReference>
<dbReference type="InterPro" id="IPR009057">
    <property type="entry name" value="Homeodomain-like_sf"/>
</dbReference>
<feature type="DNA-binding region" description="H-T-H motif" evidence="2">
    <location>
        <begin position="45"/>
        <end position="64"/>
    </location>
</feature>
<evidence type="ECO:0000313" key="5">
    <source>
        <dbReference type="EMBL" id="MBW4562271.1"/>
    </source>
</evidence>
<name>A0A951PZ18_9NOST</name>
<dbReference type="PANTHER" id="PTHR30055:SF226">
    <property type="entry name" value="HTH-TYPE TRANSCRIPTIONAL REGULATOR PKSA"/>
    <property type="match status" value="1"/>
</dbReference>
<reference evidence="5" key="2">
    <citation type="journal article" date="2022" name="Microbiol. Resour. Announc.">
        <title>Metagenome Sequencing to Explore Phylogenomics of Terrestrial Cyanobacteria.</title>
        <authorList>
            <person name="Ward R.D."/>
            <person name="Stajich J.E."/>
            <person name="Johansen J.R."/>
            <person name="Huntemann M."/>
            <person name="Clum A."/>
            <person name="Foster B."/>
            <person name="Foster B."/>
            <person name="Roux S."/>
            <person name="Palaniappan K."/>
            <person name="Varghese N."/>
            <person name="Mukherjee S."/>
            <person name="Reddy T.B.K."/>
            <person name="Daum C."/>
            <person name="Copeland A."/>
            <person name="Chen I.A."/>
            <person name="Ivanova N.N."/>
            <person name="Kyrpides N.C."/>
            <person name="Shapiro N."/>
            <person name="Eloe-Fadrosh E.A."/>
            <person name="Pietrasiak N."/>
        </authorList>
    </citation>
    <scope>NUCLEOTIDE SEQUENCE</scope>
    <source>
        <strain evidence="5">JT2-VF2</strain>
    </source>
</reference>
<dbReference type="GO" id="GO:0003700">
    <property type="term" value="F:DNA-binding transcription factor activity"/>
    <property type="evidence" value="ECO:0007669"/>
    <property type="project" value="TreeGrafter"/>
</dbReference>
<dbReference type="AlphaFoldDB" id="A0A951PZ18"/>
<dbReference type="PANTHER" id="PTHR30055">
    <property type="entry name" value="HTH-TYPE TRANSCRIPTIONAL REGULATOR RUTR"/>
    <property type="match status" value="1"/>
</dbReference>
<evidence type="ECO:0000256" key="2">
    <source>
        <dbReference type="PROSITE-ProRule" id="PRU00335"/>
    </source>
</evidence>
<comment type="caution">
    <text evidence="5">The sequence shown here is derived from an EMBL/GenBank/DDBJ whole genome shotgun (WGS) entry which is preliminary data.</text>
</comment>